<dbReference type="Pfam" id="PF18052">
    <property type="entry name" value="Rx_N"/>
    <property type="match status" value="1"/>
</dbReference>
<protein>
    <submittedName>
        <fullName evidence="9">Putative disease resistance protein RGA3</fullName>
    </submittedName>
</protein>
<dbReference type="Gene3D" id="3.40.50.300">
    <property type="entry name" value="P-loop containing nucleotide triphosphate hydrolases"/>
    <property type="match status" value="1"/>
</dbReference>
<proteinExistence type="inferred from homology"/>
<accession>A0A8K0ICM4</accession>
<feature type="domain" description="Disease resistance N-terminal" evidence="8">
    <location>
        <begin position="2"/>
        <end position="69"/>
    </location>
</feature>
<keyword evidence="2" id="KW-0433">Leucine-rich repeat</keyword>
<evidence type="ECO:0000259" key="7">
    <source>
        <dbReference type="Pfam" id="PF00931"/>
    </source>
</evidence>
<keyword evidence="10" id="KW-1185">Reference proteome</keyword>
<comment type="caution">
    <text evidence="9">The sequence shown here is derived from an EMBL/GenBank/DDBJ whole genome shotgun (WGS) entry which is preliminary data.</text>
</comment>
<dbReference type="PANTHER" id="PTHR36766:SF70">
    <property type="entry name" value="DISEASE RESISTANCE PROTEIN RGA4"/>
    <property type="match status" value="1"/>
</dbReference>
<feature type="domain" description="NB-ARC" evidence="7">
    <location>
        <begin position="148"/>
        <end position="296"/>
    </location>
</feature>
<evidence type="ECO:0000256" key="4">
    <source>
        <dbReference type="ARBA" id="ARBA00022741"/>
    </source>
</evidence>
<name>A0A8K0ICM4_COCNU</name>
<dbReference type="GO" id="GO:0043531">
    <property type="term" value="F:ADP binding"/>
    <property type="evidence" value="ECO:0007669"/>
    <property type="project" value="InterPro"/>
</dbReference>
<evidence type="ECO:0000256" key="2">
    <source>
        <dbReference type="ARBA" id="ARBA00022614"/>
    </source>
</evidence>
<dbReference type="Proteomes" id="UP000797356">
    <property type="component" value="Chromosome 6"/>
</dbReference>
<dbReference type="InterPro" id="IPR002182">
    <property type="entry name" value="NB-ARC"/>
</dbReference>
<reference evidence="9" key="1">
    <citation type="journal article" date="2017" name="Gigascience">
        <title>The genome draft of coconut (Cocos nucifera).</title>
        <authorList>
            <person name="Xiao Y."/>
            <person name="Xu P."/>
            <person name="Fan H."/>
            <person name="Baudouin L."/>
            <person name="Xia W."/>
            <person name="Bocs S."/>
            <person name="Xu J."/>
            <person name="Li Q."/>
            <person name="Guo A."/>
            <person name="Zhou L."/>
            <person name="Li J."/>
            <person name="Wu Y."/>
            <person name="Ma Z."/>
            <person name="Armero A."/>
            <person name="Issali A.E."/>
            <person name="Liu N."/>
            <person name="Peng M."/>
            <person name="Yang Y."/>
        </authorList>
    </citation>
    <scope>NUCLEOTIDE SEQUENCE</scope>
    <source>
        <tissue evidence="9">Spear leaf of Hainan Tall coconut</tissue>
    </source>
</reference>
<dbReference type="EMBL" id="CM017877">
    <property type="protein sequence ID" value="KAG1347801.1"/>
    <property type="molecule type" value="Genomic_DNA"/>
</dbReference>
<keyword evidence="5" id="KW-0611">Plant defense</keyword>
<evidence type="ECO:0000256" key="1">
    <source>
        <dbReference type="ARBA" id="ARBA00008894"/>
    </source>
</evidence>
<keyword evidence="4" id="KW-0547">Nucleotide-binding</keyword>
<dbReference type="CDD" id="cd14798">
    <property type="entry name" value="RX-CC_like"/>
    <property type="match status" value="1"/>
</dbReference>
<gene>
    <name evidence="9" type="ORF">COCNU_06G016300</name>
</gene>
<evidence type="ECO:0000256" key="5">
    <source>
        <dbReference type="ARBA" id="ARBA00022821"/>
    </source>
</evidence>
<dbReference type="SUPFAM" id="SSF52540">
    <property type="entry name" value="P-loop containing nucleoside triphosphate hydrolases"/>
    <property type="match status" value="1"/>
</dbReference>
<comment type="similarity">
    <text evidence="1">Belongs to the disease resistance NB-LRR family.</text>
</comment>
<organism evidence="9 10">
    <name type="scientific">Cocos nucifera</name>
    <name type="common">Coconut palm</name>
    <dbReference type="NCBI Taxonomy" id="13894"/>
    <lineage>
        <taxon>Eukaryota</taxon>
        <taxon>Viridiplantae</taxon>
        <taxon>Streptophyta</taxon>
        <taxon>Embryophyta</taxon>
        <taxon>Tracheophyta</taxon>
        <taxon>Spermatophyta</taxon>
        <taxon>Magnoliopsida</taxon>
        <taxon>Liliopsida</taxon>
        <taxon>Arecaceae</taxon>
        <taxon>Arecoideae</taxon>
        <taxon>Cocoseae</taxon>
        <taxon>Attaleinae</taxon>
        <taxon>Cocos</taxon>
    </lineage>
</organism>
<dbReference type="InterPro" id="IPR027417">
    <property type="entry name" value="P-loop_NTPase"/>
</dbReference>
<reference evidence="9" key="2">
    <citation type="submission" date="2019-07" db="EMBL/GenBank/DDBJ databases">
        <authorList>
            <person name="Yang Y."/>
            <person name="Bocs S."/>
            <person name="Baudouin L."/>
        </authorList>
    </citation>
    <scope>NUCLEOTIDE SEQUENCE</scope>
    <source>
        <tissue evidence="9">Spear leaf of Hainan Tall coconut</tissue>
    </source>
</reference>
<dbReference type="InterPro" id="IPR041118">
    <property type="entry name" value="Rx_N"/>
</dbReference>
<dbReference type="PRINTS" id="PR00364">
    <property type="entry name" value="DISEASERSIST"/>
</dbReference>
<dbReference type="GO" id="GO:0005524">
    <property type="term" value="F:ATP binding"/>
    <property type="evidence" value="ECO:0007669"/>
    <property type="project" value="UniProtKB-KW"/>
</dbReference>
<sequence>MLFGVPGQIKKLQNNLRKISKVLTDAERKRIDDEAVDDWLKELKDFMYDADDILDLCRIEADKRSEGSSSHSLVRFSFPFFFRIRKLPVDHEIGTKIRELNKRLEDIWRWRSEFNLELTSPDMQRITSQISRKTSPVAEIDIVGSEIEEHTRSLVDSLIKDDRRRNILVFAIVGAGGIGKTTLAKRIYNDGRIEDGFSVKKWVCVSQDFDDITLLKDIYDGTKDDLARDQSRSSLEPKVLVLDDVWTAKVWCELLCNTLKSCAAGSRILVTTRNEQIARQMLAVDIRRVNKLSVEDS</sequence>
<evidence type="ECO:0000256" key="6">
    <source>
        <dbReference type="ARBA" id="ARBA00022840"/>
    </source>
</evidence>
<dbReference type="PANTHER" id="PTHR36766">
    <property type="entry name" value="PLANT BROAD-SPECTRUM MILDEW RESISTANCE PROTEIN RPW8"/>
    <property type="match status" value="1"/>
</dbReference>
<dbReference type="AlphaFoldDB" id="A0A8K0ICM4"/>
<evidence type="ECO:0000259" key="8">
    <source>
        <dbReference type="Pfam" id="PF18052"/>
    </source>
</evidence>
<dbReference type="Gene3D" id="1.20.5.4130">
    <property type="match status" value="1"/>
</dbReference>
<dbReference type="Pfam" id="PF00931">
    <property type="entry name" value="NB-ARC"/>
    <property type="match status" value="1"/>
</dbReference>
<dbReference type="GO" id="GO:0006952">
    <property type="term" value="P:defense response"/>
    <property type="evidence" value="ECO:0007669"/>
    <property type="project" value="UniProtKB-KW"/>
</dbReference>
<dbReference type="InterPro" id="IPR038005">
    <property type="entry name" value="RX-like_CC"/>
</dbReference>
<dbReference type="OrthoDB" id="5279713at2759"/>
<evidence type="ECO:0000256" key="3">
    <source>
        <dbReference type="ARBA" id="ARBA00022737"/>
    </source>
</evidence>
<keyword evidence="6" id="KW-0067">ATP-binding</keyword>
<evidence type="ECO:0000313" key="10">
    <source>
        <dbReference type="Proteomes" id="UP000797356"/>
    </source>
</evidence>
<keyword evidence="3" id="KW-0677">Repeat</keyword>
<evidence type="ECO:0000313" key="9">
    <source>
        <dbReference type="EMBL" id="KAG1347801.1"/>
    </source>
</evidence>